<reference evidence="3 4" key="1">
    <citation type="submission" date="2021-03" db="EMBL/GenBank/DDBJ databases">
        <title>Sequencing the genomes of 1000 actinobacteria strains.</title>
        <authorList>
            <person name="Klenk H.-P."/>
        </authorList>
    </citation>
    <scope>NUCLEOTIDE SEQUENCE [LARGE SCALE GENOMIC DNA]</scope>
    <source>
        <strain evidence="3 4">DSM 46670</strain>
    </source>
</reference>
<dbReference type="CDD" id="cd13399">
    <property type="entry name" value="Slt35-like"/>
    <property type="match status" value="1"/>
</dbReference>
<dbReference type="InterPro" id="IPR043426">
    <property type="entry name" value="MltB-like"/>
</dbReference>
<keyword evidence="1" id="KW-0472">Membrane</keyword>
<protein>
    <submittedName>
        <fullName evidence="3">Membrane-bound lytic murein transglycosylase B</fullName>
    </submittedName>
</protein>
<keyword evidence="1" id="KW-0812">Transmembrane</keyword>
<dbReference type="InterPro" id="IPR023346">
    <property type="entry name" value="Lysozyme-like_dom_sf"/>
</dbReference>
<dbReference type="PANTHER" id="PTHR30163">
    <property type="entry name" value="MEMBRANE-BOUND LYTIC MUREIN TRANSGLYCOSYLASE B"/>
    <property type="match status" value="1"/>
</dbReference>
<evidence type="ECO:0000313" key="4">
    <source>
        <dbReference type="Proteomes" id="UP001519332"/>
    </source>
</evidence>
<dbReference type="InterPro" id="IPR031304">
    <property type="entry name" value="SLT_2"/>
</dbReference>
<name>A0ABS4T936_9PSEU</name>
<comment type="caution">
    <text evidence="3">The sequence shown here is derived from an EMBL/GenBank/DDBJ whole genome shotgun (WGS) entry which is preliminary data.</text>
</comment>
<accession>A0ABS4T936</accession>
<evidence type="ECO:0000256" key="1">
    <source>
        <dbReference type="SAM" id="Phobius"/>
    </source>
</evidence>
<feature type="domain" description="Transglycosylase SLT" evidence="2">
    <location>
        <begin position="176"/>
        <end position="237"/>
    </location>
</feature>
<organism evidence="3 4">
    <name type="scientific">Kibdelosporangium banguiense</name>
    <dbReference type="NCBI Taxonomy" id="1365924"/>
    <lineage>
        <taxon>Bacteria</taxon>
        <taxon>Bacillati</taxon>
        <taxon>Actinomycetota</taxon>
        <taxon>Actinomycetes</taxon>
        <taxon>Pseudonocardiales</taxon>
        <taxon>Pseudonocardiaceae</taxon>
        <taxon>Kibdelosporangium</taxon>
    </lineage>
</organism>
<evidence type="ECO:0000313" key="3">
    <source>
        <dbReference type="EMBL" id="MBP2320940.1"/>
    </source>
</evidence>
<dbReference type="RefSeq" id="WP_209635491.1">
    <property type="nucleotide sequence ID" value="NZ_JAGINW010000001.1"/>
</dbReference>
<dbReference type="SUPFAM" id="SSF53955">
    <property type="entry name" value="Lysozyme-like"/>
    <property type="match status" value="1"/>
</dbReference>
<dbReference type="EMBL" id="JAGINW010000001">
    <property type="protein sequence ID" value="MBP2320940.1"/>
    <property type="molecule type" value="Genomic_DNA"/>
</dbReference>
<dbReference type="Pfam" id="PF13406">
    <property type="entry name" value="SLT_2"/>
    <property type="match status" value="1"/>
</dbReference>
<dbReference type="Gene3D" id="1.10.530.10">
    <property type="match status" value="1"/>
</dbReference>
<feature type="transmembrane region" description="Helical" evidence="1">
    <location>
        <begin position="26"/>
        <end position="44"/>
    </location>
</feature>
<evidence type="ECO:0000259" key="2">
    <source>
        <dbReference type="Pfam" id="PF13406"/>
    </source>
</evidence>
<sequence>MPSPSPLAAAVPPPPRPRRRSRVPKLLVIALLLVGMVVATYFVLMDIDLPGPKQPEFPVPEINAEARVAVPFQAPPVDMAAVPAMARKMEIPERVLMAYARAEERQRAATPRCGISWTLLAGIGRKESRHARFGGATVEADGKLSKPIIGIPLNGSQGVRAIKDTDGGELDGDVTWDRAVGPMQFLPATWKRWAVRASGDGAPADPQNIDDAAASAARYLCSGGRDLTSGRGWWAAVMAYNTSVDYAREVFSGQDAYSKAV</sequence>
<keyword evidence="1" id="KW-1133">Transmembrane helix</keyword>
<keyword evidence="4" id="KW-1185">Reference proteome</keyword>
<dbReference type="Proteomes" id="UP001519332">
    <property type="component" value="Unassembled WGS sequence"/>
</dbReference>
<gene>
    <name evidence="3" type="ORF">JOF56_001325</name>
</gene>
<dbReference type="PANTHER" id="PTHR30163:SF8">
    <property type="entry name" value="LYTIC MUREIN TRANSGLYCOSYLASE"/>
    <property type="match status" value="1"/>
</dbReference>
<proteinExistence type="predicted"/>